<sequence>MNKIRKIGAVACAVVLSAVMGLSGCGSASSSPTPSKTLKVVTYANWNPFEYLDKGKMVGFDIDLIQAVAKKAGYSVTIKNAGWEDMFSQIQGKSKDMAISGITITDDRKKTYDFSSPYFVSRQSIVVHKDSSIASAADLKGKKVGVPSGQTGQTAMEKLFGEKNPNIIASKNGLHYMQLIHGEVDAAVGDDTNNKHFIESNKQYDLRIVRDDKAFAPEYFGIMFPKGSTYRDPIDKALASFITTKEYSEMYQKWFGTAPNIKDLKS</sequence>
<dbReference type="SMART" id="SM00079">
    <property type="entry name" value="PBPe"/>
    <property type="match status" value="1"/>
</dbReference>
<dbReference type="AlphaFoldDB" id="A0A5N6S1J5"/>
<evidence type="ECO:0000256" key="5">
    <source>
        <dbReference type="SAM" id="SignalP"/>
    </source>
</evidence>
<feature type="domain" description="Solute-binding protein family 3/N-terminal" evidence="6">
    <location>
        <begin position="37"/>
        <end position="258"/>
    </location>
</feature>
<keyword evidence="9" id="KW-1185">Reference proteome</keyword>
<dbReference type="EMBL" id="QDAG01000005">
    <property type="protein sequence ID" value="KAE8128396.1"/>
    <property type="molecule type" value="Genomic_DNA"/>
</dbReference>
<evidence type="ECO:0000256" key="2">
    <source>
        <dbReference type="ARBA" id="ARBA00010333"/>
    </source>
</evidence>
<dbReference type="GO" id="GO:0030313">
    <property type="term" value="C:cell envelope"/>
    <property type="evidence" value="ECO:0007669"/>
    <property type="project" value="UniProtKB-SubCell"/>
</dbReference>
<gene>
    <name evidence="8" type="ORF">DDE84_05775</name>
</gene>
<dbReference type="GO" id="GO:0015276">
    <property type="term" value="F:ligand-gated monoatomic ion channel activity"/>
    <property type="evidence" value="ECO:0007669"/>
    <property type="project" value="InterPro"/>
</dbReference>
<dbReference type="PANTHER" id="PTHR35936:SF17">
    <property type="entry name" value="ARGININE-BINDING EXTRACELLULAR PROTEIN ARTP"/>
    <property type="match status" value="1"/>
</dbReference>
<dbReference type="InterPro" id="IPR018313">
    <property type="entry name" value="SBP_3_CS"/>
</dbReference>
<evidence type="ECO:0000256" key="1">
    <source>
        <dbReference type="ARBA" id="ARBA00004196"/>
    </source>
</evidence>
<evidence type="ECO:0000313" key="9">
    <source>
        <dbReference type="Proteomes" id="UP000325415"/>
    </source>
</evidence>
<dbReference type="SUPFAM" id="SSF53850">
    <property type="entry name" value="Periplasmic binding protein-like II"/>
    <property type="match status" value="1"/>
</dbReference>
<evidence type="ECO:0000259" key="7">
    <source>
        <dbReference type="SMART" id="SM00079"/>
    </source>
</evidence>
<evidence type="ECO:0000256" key="4">
    <source>
        <dbReference type="RuleBase" id="RU003744"/>
    </source>
</evidence>
<dbReference type="Gene3D" id="3.40.190.10">
    <property type="entry name" value="Periplasmic binding protein-like II"/>
    <property type="match status" value="2"/>
</dbReference>
<keyword evidence="3 5" id="KW-0732">Signal</keyword>
<dbReference type="InterPro" id="IPR001320">
    <property type="entry name" value="Iontro_rcpt_C"/>
</dbReference>
<protein>
    <submittedName>
        <fullName evidence="8">Basic amino acid ABC transporter substrate-binding protein</fullName>
    </submittedName>
</protein>
<dbReference type="GO" id="GO:0016020">
    <property type="term" value="C:membrane"/>
    <property type="evidence" value="ECO:0007669"/>
    <property type="project" value="InterPro"/>
</dbReference>
<feature type="signal peptide" evidence="5">
    <location>
        <begin position="1"/>
        <end position="28"/>
    </location>
</feature>
<feature type="chain" id="PRO_5039606018" evidence="5">
    <location>
        <begin position="29"/>
        <end position="266"/>
    </location>
</feature>
<dbReference type="SMART" id="SM00062">
    <property type="entry name" value="PBPb"/>
    <property type="match status" value="1"/>
</dbReference>
<comment type="similarity">
    <text evidence="2 4">Belongs to the bacterial solute-binding protein 3 family.</text>
</comment>
<comment type="subcellular location">
    <subcellularLocation>
        <location evidence="1">Cell envelope</location>
    </subcellularLocation>
</comment>
<dbReference type="RefSeq" id="WP_152580750.1">
    <property type="nucleotide sequence ID" value="NZ_JALCCS010000006.1"/>
</dbReference>
<dbReference type="Proteomes" id="UP000325415">
    <property type="component" value="Unassembled WGS sequence"/>
</dbReference>
<name>A0A5N6S1J5_9BIFI</name>
<dbReference type="PROSITE" id="PS51257">
    <property type="entry name" value="PROKAR_LIPOPROTEIN"/>
    <property type="match status" value="1"/>
</dbReference>
<proteinExistence type="inferred from homology"/>
<evidence type="ECO:0000259" key="6">
    <source>
        <dbReference type="SMART" id="SM00062"/>
    </source>
</evidence>
<comment type="caution">
    <text evidence="8">The sequence shown here is derived from an EMBL/GenBank/DDBJ whole genome shotgun (WGS) entry which is preliminary data.</text>
</comment>
<dbReference type="PROSITE" id="PS01039">
    <property type="entry name" value="SBP_BACTERIAL_3"/>
    <property type="match status" value="1"/>
</dbReference>
<reference evidence="8 9" key="1">
    <citation type="submission" date="2018-04" db="EMBL/GenBank/DDBJ databases">
        <authorList>
            <person name="Eckel V.P."/>
            <person name="Vogel R.F."/>
        </authorList>
    </citation>
    <scope>NUCLEOTIDE SEQUENCE [LARGE SCALE GENOMIC DNA]</scope>
    <source>
        <strain evidence="9">TMW 2.1764</strain>
    </source>
</reference>
<organism evidence="8 9">
    <name type="scientific">Bifidobacterium tibiigranuli</name>
    <dbReference type="NCBI Taxonomy" id="2172043"/>
    <lineage>
        <taxon>Bacteria</taxon>
        <taxon>Bacillati</taxon>
        <taxon>Actinomycetota</taxon>
        <taxon>Actinomycetes</taxon>
        <taxon>Bifidobacteriales</taxon>
        <taxon>Bifidobacteriaceae</taxon>
        <taxon>Bifidobacterium</taxon>
    </lineage>
</organism>
<dbReference type="GeneID" id="78127193"/>
<feature type="domain" description="Ionotropic glutamate receptor C-terminal" evidence="7">
    <location>
        <begin position="37"/>
        <end position="257"/>
    </location>
</feature>
<dbReference type="OrthoDB" id="8454826at2"/>
<accession>A0A5N6S1J5</accession>
<dbReference type="Pfam" id="PF00497">
    <property type="entry name" value="SBP_bac_3"/>
    <property type="match status" value="1"/>
</dbReference>
<dbReference type="InterPro" id="IPR001638">
    <property type="entry name" value="Solute-binding_3/MltF_N"/>
</dbReference>
<evidence type="ECO:0000256" key="3">
    <source>
        <dbReference type="ARBA" id="ARBA00022729"/>
    </source>
</evidence>
<evidence type="ECO:0000313" key="8">
    <source>
        <dbReference type="EMBL" id="KAE8128396.1"/>
    </source>
</evidence>
<dbReference type="PANTHER" id="PTHR35936">
    <property type="entry name" value="MEMBRANE-BOUND LYTIC MUREIN TRANSGLYCOSYLASE F"/>
    <property type="match status" value="1"/>
</dbReference>